<keyword evidence="6" id="KW-0479">Metal-binding</keyword>
<comment type="similarity">
    <text evidence="3">Belongs to the PTPS family. QueD subfamily.</text>
</comment>
<dbReference type="Gene3D" id="3.30.479.10">
    <property type="entry name" value="6-pyruvoyl tetrahydropterin synthase/QueD"/>
    <property type="match status" value="1"/>
</dbReference>
<dbReference type="Pfam" id="PF01242">
    <property type="entry name" value="PTPS"/>
    <property type="match status" value="1"/>
</dbReference>
<comment type="catalytic activity">
    <reaction evidence="10">
        <text>7,8-dihydroneopterin 3'-triphosphate + H2O = 6-carboxy-5,6,7,8-tetrahydropterin + triphosphate + acetaldehyde + 2 H(+)</text>
        <dbReference type="Rhea" id="RHEA:27966"/>
        <dbReference type="ChEBI" id="CHEBI:15343"/>
        <dbReference type="ChEBI" id="CHEBI:15377"/>
        <dbReference type="ChEBI" id="CHEBI:15378"/>
        <dbReference type="ChEBI" id="CHEBI:18036"/>
        <dbReference type="ChEBI" id="CHEBI:58462"/>
        <dbReference type="ChEBI" id="CHEBI:61032"/>
        <dbReference type="EC" id="4.1.2.50"/>
    </reaction>
</comment>
<comment type="cofactor">
    <cofactor evidence="1">
        <name>Zn(2+)</name>
        <dbReference type="ChEBI" id="CHEBI:29105"/>
    </cofactor>
</comment>
<evidence type="ECO:0000256" key="10">
    <source>
        <dbReference type="ARBA" id="ARBA00048807"/>
    </source>
</evidence>
<comment type="caution">
    <text evidence="11">The sequence shown here is derived from an EMBL/GenBank/DDBJ whole genome shotgun (WGS) entry which is preliminary data.</text>
</comment>
<evidence type="ECO:0000256" key="3">
    <source>
        <dbReference type="ARBA" id="ARBA00008900"/>
    </source>
</evidence>
<keyword evidence="7" id="KW-0862">Zinc</keyword>
<reference evidence="11" key="2">
    <citation type="submission" date="2021-04" db="EMBL/GenBank/DDBJ databases">
        <authorList>
            <person name="Gilroy R."/>
        </authorList>
    </citation>
    <scope>NUCLEOTIDE SEQUENCE</scope>
    <source>
        <strain evidence="11">23274</strain>
    </source>
</reference>
<organism evidence="11 12">
    <name type="scientific">Candidatus Odoribacter faecigallinarum</name>
    <dbReference type="NCBI Taxonomy" id="2838706"/>
    <lineage>
        <taxon>Bacteria</taxon>
        <taxon>Pseudomonadati</taxon>
        <taxon>Bacteroidota</taxon>
        <taxon>Bacteroidia</taxon>
        <taxon>Bacteroidales</taxon>
        <taxon>Odoribacteraceae</taxon>
        <taxon>Odoribacter</taxon>
    </lineage>
</organism>
<dbReference type="PANTHER" id="PTHR12589:SF7">
    <property type="entry name" value="6-PYRUVOYL TETRAHYDROBIOPTERIN SYNTHASE"/>
    <property type="match status" value="1"/>
</dbReference>
<name>A0A9D1V0A6_9BACT</name>
<keyword evidence="8" id="KW-0456">Lyase</keyword>
<evidence type="ECO:0000256" key="8">
    <source>
        <dbReference type="ARBA" id="ARBA00023239"/>
    </source>
</evidence>
<reference evidence="11" key="1">
    <citation type="journal article" date="2021" name="PeerJ">
        <title>Extensive microbial diversity within the chicken gut microbiome revealed by metagenomics and culture.</title>
        <authorList>
            <person name="Gilroy R."/>
            <person name="Ravi A."/>
            <person name="Getino M."/>
            <person name="Pursley I."/>
            <person name="Horton D.L."/>
            <person name="Alikhan N.F."/>
            <person name="Baker D."/>
            <person name="Gharbi K."/>
            <person name="Hall N."/>
            <person name="Watson M."/>
            <person name="Adriaenssens E.M."/>
            <person name="Foster-Nyarko E."/>
            <person name="Jarju S."/>
            <person name="Secka A."/>
            <person name="Antonio M."/>
            <person name="Oren A."/>
            <person name="Chaudhuri R.R."/>
            <person name="La Ragione R."/>
            <person name="Hildebrand F."/>
            <person name="Pallen M.J."/>
        </authorList>
    </citation>
    <scope>NUCLEOTIDE SEQUENCE</scope>
    <source>
        <strain evidence="11">23274</strain>
    </source>
</reference>
<dbReference type="PANTHER" id="PTHR12589">
    <property type="entry name" value="PYRUVOYL TETRAHYDROBIOPTERIN SYNTHASE"/>
    <property type="match status" value="1"/>
</dbReference>
<evidence type="ECO:0000256" key="4">
    <source>
        <dbReference type="ARBA" id="ARBA00012982"/>
    </source>
</evidence>
<dbReference type="InterPro" id="IPR038418">
    <property type="entry name" value="6-PTP_synth/QueD_sf"/>
</dbReference>
<dbReference type="EMBL" id="DXFT01000105">
    <property type="protein sequence ID" value="HIX03573.1"/>
    <property type="molecule type" value="Genomic_DNA"/>
</dbReference>
<dbReference type="AlphaFoldDB" id="A0A9D1V0A6"/>
<evidence type="ECO:0000256" key="9">
    <source>
        <dbReference type="ARBA" id="ARBA00031449"/>
    </source>
</evidence>
<evidence type="ECO:0000256" key="2">
    <source>
        <dbReference type="ARBA" id="ARBA00005061"/>
    </source>
</evidence>
<accession>A0A9D1V0A6</accession>
<dbReference type="EC" id="4.1.2.50" evidence="4"/>
<evidence type="ECO:0000256" key="7">
    <source>
        <dbReference type="ARBA" id="ARBA00022833"/>
    </source>
</evidence>
<dbReference type="Proteomes" id="UP000824202">
    <property type="component" value="Unassembled WGS sequence"/>
</dbReference>
<sequence length="166" mass="19560">MIIRKLFKFEGAHIVRHCSSEKCRENIHGHSYVVEVFLTSDKLDNGYMVMDFCRLDKVKQFIESFDHTYSLWNREPEDFKAFIYQYNRRVAELPVSPSAEGYALLFFYAIDHILKGMPPVNGEGHVQLHSVRVHETATGYAEAFREDLEWVDFTMKDIKFSFCQFD</sequence>
<evidence type="ECO:0000313" key="11">
    <source>
        <dbReference type="EMBL" id="HIX03573.1"/>
    </source>
</evidence>
<dbReference type="GO" id="GO:0046872">
    <property type="term" value="F:metal ion binding"/>
    <property type="evidence" value="ECO:0007669"/>
    <property type="project" value="UniProtKB-KW"/>
</dbReference>
<gene>
    <name evidence="11" type="ORF">H9863_05600</name>
</gene>
<evidence type="ECO:0000256" key="5">
    <source>
        <dbReference type="ARBA" id="ARBA00018141"/>
    </source>
</evidence>
<comment type="pathway">
    <text evidence="2">Purine metabolism; 7-cyano-7-deazaguanine biosynthesis.</text>
</comment>
<dbReference type="GO" id="GO:0070497">
    <property type="term" value="F:6-carboxytetrahydropterin synthase activity"/>
    <property type="evidence" value="ECO:0007669"/>
    <property type="project" value="UniProtKB-EC"/>
</dbReference>
<dbReference type="SUPFAM" id="SSF55620">
    <property type="entry name" value="Tetrahydrobiopterin biosynthesis enzymes-like"/>
    <property type="match status" value="1"/>
</dbReference>
<evidence type="ECO:0000313" key="12">
    <source>
        <dbReference type="Proteomes" id="UP000824202"/>
    </source>
</evidence>
<protein>
    <recommendedName>
        <fullName evidence="5">6-carboxy-5,6,7,8-tetrahydropterin synthase</fullName>
        <ecNumber evidence="4">4.1.2.50</ecNumber>
    </recommendedName>
    <alternativeName>
        <fullName evidence="9">Queuosine biosynthesis protein QueD</fullName>
    </alternativeName>
</protein>
<dbReference type="InterPro" id="IPR007115">
    <property type="entry name" value="6-PTP_synth/QueD"/>
</dbReference>
<proteinExistence type="inferred from homology"/>
<evidence type="ECO:0000256" key="6">
    <source>
        <dbReference type="ARBA" id="ARBA00022723"/>
    </source>
</evidence>
<evidence type="ECO:0000256" key="1">
    <source>
        <dbReference type="ARBA" id="ARBA00001947"/>
    </source>
</evidence>